<keyword evidence="3" id="KW-1185">Reference proteome</keyword>
<comment type="caution">
    <text evidence="2">The sequence shown here is derived from an EMBL/GenBank/DDBJ whole genome shotgun (WGS) entry which is preliminary data.</text>
</comment>
<feature type="compositionally biased region" description="Polar residues" evidence="1">
    <location>
        <begin position="310"/>
        <end position="322"/>
    </location>
</feature>
<evidence type="ECO:0000256" key="1">
    <source>
        <dbReference type="SAM" id="MobiDB-lite"/>
    </source>
</evidence>
<feature type="region of interest" description="Disordered" evidence="1">
    <location>
        <begin position="293"/>
        <end position="322"/>
    </location>
</feature>
<dbReference type="OrthoDB" id="250850at2759"/>
<dbReference type="Proteomes" id="UP000674318">
    <property type="component" value="Chromosome 13"/>
</dbReference>
<dbReference type="EMBL" id="JAFJZO010000013">
    <property type="protein sequence ID" value="KAG5509537.1"/>
    <property type="molecule type" value="Genomic_DNA"/>
</dbReference>
<dbReference type="GeneID" id="94292269"/>
<evidence type="ECO:0000313" key="3">
    <source>
        <dbReference type="Proteomes" id="UP000674318"/>
    </source>
</evidence>
<dbReference type="KEGG" id="phet:94292269"/>
<proteinExistence type="predicted"/>
<gene>
    <name evidence="2" type="ORF">JKF63_06242</name>
</gene>
<dbReference type="RefSeq" id="XP_067758689.1">
    <property type="nucleotide sequence ID" value="XM_067902192.1"/>
</dbReference>
<protein>
    <submittedName>
        <fullName evidence="2">Uncharacterized protein</fullName>
    </submittedName>
</protein>
<accession>A0A836ING7</accession>
<reference evidence="2 3" key="1">
    <citation type="submission" date="2021-02" db="EMBL/GenBank/DDBJ databases">
        <title>Porcisia hertigi Genome sequencing and assembly.</title>
        <authorList>
            <person name="Almutairi H."/>
            <person name="Gatherer D."/>
        </authorList>
    </citation>
    <scope>NUCLEOTIDE SEQUENCE [LARGE SCALE GENOMIC DNA]</scope>
    <source>
        <strain evidence="2 3">C119</strain>
    </source>
</reference>
<dbReference type="AlphaFoldDB" id="A0A836ING7"/>
<evidence type="ECO:0000313" key="2">
    <source>
        <dbReference type="EMBL" id="KAG5509537.1"/>
    </source>
</evidence>
<organism evidence="2 3">
    <name type="scientific">Porcisia hertigi</name>
    <dbReference type="NCBI Taxonomy" id="2761500"/>
    <lineage>
        <taxon>Eukaryota</taxon>
        <taxon>Discoba</taxon>
        <taxon>Euglenozoa</taxon>
        <taxon>Kinetoplastea</taxon>
        <taxon>Metakinetoplastina</taxon>
        <taxon>Trypanosomatida</taxon>
        <taxon>Trypanosomatidae</taxon>
        <taxon>Leishmaniinae</taxon>
        <taxon>Porcisia</taxon>
    </lineage>
</organism>
<name>A0A836ING7_9TRYP</name>
<sequence>MAFRVAAVSRAARSLYPPVAITGRCFLLKPGGYAALATRSQQDSSPLHDMECVDLTSSESSMGNRRGAVPVSLAGNGYYARRYSSRGATRRGALGATESDVQFRSGDLVLRLCFSAVPRELAHKRIVDVTGLQTSFHNASEKRSHALATVEEAVKTMHLHDGYEVPAVQRGNVNLVRLQPGCVYVPPPPPSLVPPHPPGAGGTPVVSLRHLYSALRPLRNPDVLLAQTRRLSFRCEMEAVQTAQVMASHVMQLKGCGSFLRGHGASFDAMSSAAILRPVVCDGHLVAMTLCPSPDPGCGGGRRRTGGKAMNSQPTSRQSPQQ</sequence>